<name>A0A6C0KG03_9ZZZZ</name>
<dbReference type="EMBL" id="MN740854">
    <property type="protein sequence ID" value="QHU15258.1"/>
    <property type="molecule type" value="Genomic_DNA"/>
</dbReference>
<keyword evidence="1" id="KW-1133">Transmembrane helix</keyword>
<accession>A0A6C0KG03</accession>
<keyword evidence="1" id="KW-0812">Transmembrane</keyword>
<protein>
    <submittedName>
        <fullName evidence="2">Uncharacterized protein</fullName>
    </submittedName>
</protein>
<reference evidence="2" key="1">
    <citation type="journal article" date="2020" name="Nature">
        <title>Giant virus diversity and host interactions through global metagenomics.</title>
        <authorList>
            <person name="Schulz F."/>
            <person name="Roux S."/>
            <person name="Paez-Espino D."/>
            <person name="Jungbluth S."/>
            <person name="Walsh D.A."/>
            <person name="Denef V.J."/>
            <person name="McMahon K.D."/>
            <person name="Konstantinidis K.T."/>
            <person name="Eloe-Fadrosh E.A."/>
            <person name="Kyrpides N.C."/>
            <person name="Woyke T."/>
        </authorList>
    </citation>
    <scope>NUCLEOTIDE SEQUENCE</scope>
    <source>
        <strain evidence="2">GVMAG-S-1103017-68</strain>
    </source>
</reference>
<organism evidence="2">
    <name type="scientific">viral metagenome</name>
    <dbReference type="NCBI Taxonomy" id="1070528"/>
    <lineage>
        <taxon>unclassified sequences</taxon>
        <taxon>metagenomes</taxon>
        <taxon>organismal metagenomes</taxon>
    </lineage>
</organism>
<proteinExistence type="predicted"/>
<feature type="transmembrane region" description="Helical" evidence="1">
    <location>
        <begin position="12"/>
        <end position="31"/>
    </location>
</feature>
<dbReference type="AlphaFoldDB" id="A0A6C0KG03"/>
<keyword evidence="1" id="KW-0472">Membrane</keyword>
<sequence>MKRELKQMNGGTITLIITAVFGLSLTMMLFLR</sequence>
<evidence type="ECO:0000313" key="2">
    <source>
        <dbReference type="EMBL" id="QHU15258.1"/>
    </source>
</evidence>
<evidence type="ECO:0000256" key="1">
    <source>
        <dbReference type="SAM" id="Phobius"/>
    </source>
</evidence>